<keyword evidence="3 5" id="KW-0175">Coiled coil</keyword>
<evidence type="ECO:0000313" key="8">
    <source>
        <dbReference type="Proteomes" id="UP000007648"/>
    </source>
</evidence>
<dbReference type="GeneTree" id="ENSGT00390000015010"/>
<dbReference type="KEGG" id="shr:100913328"/>
<dbReference type="GeneID" id="100913328"/>
<dbReference type="GO" id="GO:0061512">
    <property type="term" value="P:protein localization to cilium"/>
    <property type="evidence" value="ECO:0007669"/>
    <property type="project" value="Ensembl"/>
</dbReference>
<dbReference type="SUPFAM" id="SSF57997">
    <property type="entry name" value="Tropomyosin"/>
    <property type="match status" value="1"/>
</dbReference>
<evidence type="ECO:0000256" key="5">
    <source>
        <dbReference type="SAM" id="Coils"/>
    </source>
</evidence>
<dbReference type="Proteomes" id="UP000007648">
    <property type="component" value="Unassembled WGS sequence"/>
</dbReference>
<feature type="coiled-coil region" evidence="5">
    <location>
        <begin position="664"/>
        <end position="698"/>
    </location>
</feature>
<dbReference type="GO" id="GO:0060074">
    <property type="term" value="P:synapse maturation"/>
    <property type="evidence" value="ECO:0007669"/>
    <property type="project" value="Ensembl"/>
</dbReference>
<dbReference type="PANTHER" id="PTHR18962:SF0">
    <property type="entry name" value="COILED-COIL DOMAIN-CONTAINING PROTEIN 39"/>
    <property type="match status" value="1"/>
</dbReference>
<dbReference type="GO" id="GO:0005930">
    <property type="term" value="C:axoneme"/>
    <property type="evidence" value="ECO:0007669"/>
    <property type="project" value="Ensembl"/>
</dbReference>
<dbReference type="GO" id="GO:0042551">
    <property type="term" value="P:neuron maturation"/>
    <property type="evidence" value="ECO:0007669"/>
    <property type="project" value="Ensembl"/>
</dbReference>
<dbReference type="STRING" id="9305.ENSSHAP00000021769"/>
<reference evidence="7 8" key="1">
    <citation type="journal article" date="2011" name="Proc. Natl. Acad. Sci. U.S.A.">
        <title>Genetic diversity and population structure of the endangered marsupial Sarcophilus harrisii (Tasmanian devil).</title>
        <authorList>
            <person name="Miller W."/>
            <person name="Hayes V.M."/>
            <person name="Ratan A."/>
            <person name="Petersen D.C."/>
            <person name="Wittekindt N.E."/>
            <person name="Miller J."/>
            <person name="Walenz B."/>
            <person name="Knight J."/>
            <person name="Qi J."/>
            <person name="Zhao F."/>
            <person name="Wang Q."/>
            <person name="Bedoya-Reina O.C."/>
            <person name="Katiyar N."/>
            <person name="Tomsho L.P."/>
            <person name="Kasson L.M."/>
            <person name="Hardie R.A."/>
            <person name="Woodbridge P."/>
            <person name="Tindall E.A."/>
            <person name="Bertelsen M.F."/>
            <person name="Dixon D."/>
            <person name="Pyecroft S."/>
            <person name="Helgen K.M."/>
            <person name="Lesk A.M."/>
            <person name="Pringle T.H."/>
            <person name="Patterson N."/>
            <person name="Zhang Y."/>
            <person name="Kreiss A."/>
            <person name="Woods G.M."/>
            <person name="Jones M.E."/>
            <person name="Schuster S.C."/>
        </authorList>
    </citation>
    <scope>NUCLEOTIDE SEQUENCE [LARGE SCALE GENOMIC DNA]</scope>
</reference>
<protein>
    <recommendedName>
        <fullName evidence="2">Coiled-coil domain-containing protein 39</fullName>
    </recommendedName>
</protein>
<comment type="similarity">
    <text evidence="1">Belongs to the CCDC39 family.</text>
</comment>
<dbReference type="GO" id="GO:0061966">
    <property type="term" value="P:establishment of left/right asymmetry"/>
    <property type="evidence" value="ECO:0007669"/>
    <property type="project" value="Ensembl"/>
</dbReference>
<evidence type="ECO:0000256" key="3">
    <source>
        <dbReference type="ARBA" id="ARBA00023054"/>
    </source>
</evidence>
<dbReference type="GO" id="GO:0090660">
    <property type="term" value="P:cerebrospinal fluid circulation"/>
    <property type="evidence" value="ECO:0007669"/>
    <property type="project" value="Ensembl"/>
</dbReference>
<dbReference type="GO" id="GO:0030324">
    <property type="term" value="P:lung development"/>
    <property type="evidence" value="ECO:0007669"/>
    <property type="project" value="Ensembl"/>
</dbReference>
<dbReference type="GO" id="GO:0003356">
    <property type="term" value="P:regulation of cilium beat frequency"/>
    <property type="evidence" value="ECO:0007669"/>
    <property type="project" value="Ensembl"/>
</dbReference>
<dbReference type="GO" id="GO:0044458">
    <property type="term" value="P:motile cilium assembly"/>
    <property type="evidence" value="ECO:0007669"/>
    <property type="project" value="Ensembl"/>
</dbReference>
<evidence type="ECO:0000256" key="4">
    <source>
        <dbReference type="ARBA" id="ARBA00045182"/>
    </source>
</evidence>
<feature type="region of interest" description="Disordered" evidence="6">
    <location>
        <begin position="903"/>
        <end position="928"/>
    </location>
</feature>
<feature type="coiled-coil region" evidence="5">
    <location>
        <begin position="733"/>
        <end position="816"/>
    </location>
</feature>
<dbReference type="GO" id="GO:0021987">
    <property type="term" value="P:cerebral cortex development"/>
    <property type="evidence" value="ECO:0007669"/>
    <property type="project" value="Ensembl"/>
</dbReference>
<dbReference type="GO" id="GO:0035469">
    <property type="term" value="P:determination of pancreatic left/right asymmetry"/>
    <property type="evidence" value="ECO:0007669"/>
    <property type="project" value="Ensembl"/>
</dbReference>
<evidence type="ECO:0000313" key="7">
    <source>
        <dbReference type="Ensembl" id="ENSSHAP00000021769.1"/>
    </source>
</evidence>
<dbReference type="GO" id="GO:0036159">
    <property type="term" value="P:inner dynein arm assembly"/>
    <property type="evidence" value="ECO:0007669"/>
    <property type="project" value="Ensembl"/>
</dbReference>
<keyword evidence="8" id="KW-1185">Reference proteome</keyword>
<evidence type="ECO:0000256" key="6">
    <source>
        <dbReference type="SAM" id="MobiDB-lite"/>
    </source>
</evidence>
<feature type="coiled-coil region" evidence="5">
    <location>
        <begin position="171"/>
        <end position="401"/>
    </location>
</feature>
<dbReference type="GO" id="GO:0051649">
    <property type="term" value="P:establishment of localization in cell"/>
    <property type="evidence" value="ECO:0007669"/>
    <property type="project" value="Ensembl"/>
</dbReference>
<name>G3X264_SARHA</name>
<dbReference type="RefSeq" id="XP_003766098.1">
    <property type="nucleotide sequence ID" value="XM_003766050.3"/>
</dbReference>
<dbReference type="GO" id="GO:0005829">
    <property type="term" value="C:cytosol"/>
    <property type="evidence" value="ECO:0007669"/>
    <property type="project" value="Ensembl"/>
</dbReference>
<dbReference type="Ensembl" id="ENSSHAT00000021944.2">
    <property type="protein sequence ID" value="ENSSHAP00000021769.1"/>
    <property type="gene ID" value="ENSSHAG00000018433.2"/>
</dbReference>
<dbReference type="GO" id="GO:0001947">
    <property type="term" value="P:heart looping"/>
    <property type="evidence" value="ECO:0007669"/>
    <property type="project" value="Ensembl"/>
</dbReference>
<feature type="coiled-coil region" evidence="5">
    <location>
        <begin position="458"/>
        <end position="560"/>
    </location>
</feature>
<dbReference type="GO" id="GO:0150076">
    <property type="term" value="P:neuroinflammatory response"/>
    <property type="evidence" value="ECO:0007669"/>
    <property type="project" value="Ensembl"/>
</dbReference>
<dbReference type="AlphaFoldDB" id="G3X264"/>
<feature type="coiled-coil region" evidence="5">
    <location>
        <begin position="94"/>
        <end position="121"/>
    </location>
</feature>
<dbReference type="GO" id="GO:0030317">
    <property type="term" value="P:flagellated sperm motility"/>
    <property type="evidence" value="ECO:0007669"/>
    <property type="project" value="Ensembl"/>
</dbReference>
<dbReference type="OMA" id="NSKNCDE"/>
<dbReference type="GO" id="GO:0005576">
    <property type="term" value="C:extracellular region"/>
    <property type="evidence" value="ECO:0007669"/>
    <property type="project" value="GOC"/>
</dbReference>
<reference evidence="7" key="2">
    <citation type="submission" date="2025-08" db="UniProtKB">
        <authorList>
            <consortium name="Ensembl"/>
        </authorList>
    </citation>
    <scope>IDENTIFICATION</scope>
</reference>
<dbReference type="GO" id="GO:0071907">
    <property type="term" value="P:determination of digestive tract left/right asymmetry"/>
    <property type="evidence" value="ECO:0007669"/>
    <property type="project" value="Ensembl"/>
</dbReference>
<dbReference type="PANTHER" id="PTHR18962">
    <property type="entry name" value="COILED-COIL DOMAIN-CONTAINING PROTEIN 39"/>
    <property type="match status" value="1"/>
</dbReference>
<dbReference type="OrthoDB" id="10259720at2759"/>
<dbReference type="GO" id="GO:0022010">
    <property type="term" value="P:central nervous system myelination"/>
    <property type="evidence" value="ECO:0007669"/>
    <property type="project" value="Ensembl"/>
</dbReference>
<dbReference type="Pfam" id="PF24161">
    <property type="entry name" value="CCDC39"/>
    <property type="match status" value="1"/>
</dbReference>
<feature type="compositionally biased region" description="Low complexity" evidence="6">
    <location>
        <begin position="908"/>
        <end position="928"/>
    </location>
</feature>
<dbReference type="HOGENOM" id="CLU_009793_2_0_1"/>
<dbReference type="GO" id="GO:0048812">
    <property type="term" value="P:neuron projection morphogenesis"/>
    <property type="evidence" value="ECO:0007669"/>
    <property type="project" value="Ensembl"/>
</dbReference>
<evidence type="ECO:0000256" key="1">
    <source>
        <dbReference type="ARBA" id="ARBA00005805"/>
    </source>
</evidence>
<dbReference type="CTD" id="339829"/>
<dbReference type="GO" id="GO:0014004">
    <property type="term" value="P:microglia differentiation"/>
    <property type="evidence" value="ECO:0007669"/>
    <property type="project" value="Ensembl"/>
</dbReference>
<dbReference type="eggNOG" id="ENOG502QS0D">
    <property type="taxonomic scope" value="Eukaryota"/>
</dbReference>
<organism evidence="7 8">
    <name type="scientific">Sarcophilus harrisii</name>
    <name type="common">Tasmanian devil</name>
    <name type="synonym">Sarcophilus laniarius</name>
    <dbReference type="NCBI Taxonomy" id="9305"/>
    <lineage>
        <taxon>Eukaryota</taxon>
        <taxon>Metazoa</taxon>
        <taxon>Chordata</taxon>
        <taxon>Craniata</taxon>
        <taxon>Vertebrata</taxon>
        <taxon>Euteleostomi</taxon>
        <taxon>Mammalia</taxon>
        <taxon>Metatheria</taxon>
        <taxon>Dasyuromorphia</taxon>
        <taxon>Dasyuridae</taxon>
        <taxon>Sarcophilus</taxon>
    </lineage>
</organism>
<gene>
    <name evidence="7" type="primary">CCDC39</name>
</gene>
<dbReference type="FunCoup" id="G3X264">
    <property type="interactions" value="92"/>
</dbReference>
<dbReference type="InParanoid" id="G3X264"/>
<dbReference type="GO" id="GO:0040011">
    <property type="term" value="P:locomotion"/>
    <property type="evidence" value="ECO:0007669"/>
    <property type="project" value="Ensembl"/>
</dbReference>
<reference evidence="7" key="3">
    <citation type="submission" date="2025-09" db="UniProtKB">
        <authorList>
            <consortium name="Ensembl"/>
        </authorList>
    </citation>
    <scope>IDENTIFICATION</scope>
</reference>
<dbReference type="GO" id="GO:0060287">
    <property type="term" value="P:epithelial cilium movement involved in determination of left/right asymmetry"/>
    <property type="evidence" value="ECO:0007669"/>
    <property type="project" value="Ensembl"/>
</dbReference>
<comment type="function">
    <text evidence="4">Required for assembly of dynein regulatory complex (DRC) and inner dynein arm (IDA) complexes, which are responsible for ciliary beat regulation, thereby playing a central role in motility in cilia and flagella. Probably acts together with CCDC40 to form a molecular ruler that determines the 96 nanometer (nm) repeat length and arrangements of components in cilia and flagella. Not required for outer dynein arm complexes assembly.</text>
</comment>
<sequence>MSNDFLADLPWEDGFAIPVADESNKELENKLMKMYNERTSLQDQLCDYEERINAMKAHLKNVNQEFSFTQSLLRARKNEIETEKHLKAVAMREIGRVGAELNRMEKEMTSLREKKAERENDIFRTSQKLEYLRSQMNWDQQALEAWLEESAHKDSDAFALQKYTQQDDNKIKTLILQIERLTLECNEKRKALDSELTETMSAQIELDKAAQDFQRVHRERQELIRQWENTIEQMQKRDKDIDHCALLLAKAKQELRSKESMVKEKIKFLENETENNAEYEKKITLADRKALKLRLDFQNCEKNRLQLQEELDTLKATVTRTSGDLEAIRREMISMKKRIQEKSEKLNETREQNDALNRKLKDVMEKTMSVEEKAAGMEEMLKDEEKTVKDVENHLSKIKDMLFKNVEKLKAATHEEKSILSEIEGTRSSIKNLNHRLYKLDLETLKQQEIMYNQDFYIQQIERRMSRLQGELNVEEKAILETRLVDVKNTFEEKKCASELLEGQIKKLENDLFFLKKAMYKTGEEKDTLLNKISELNLFTERSEKELQKAKDLKQQLLIDYNLQKLEMKRLRELLYSKAGEVLSLEKRKQQLYTAMEERTEEIKVHKAMLLSQIRYVDQERQGISAEFHDRLSHIEKLKNRYELLTVIMMPPEGEEEKSQAYYVIKAAQTKEELQREGDSLDNQIHKAEKEIYALENTLRVLHTCNSNYKQTFKKVTPSSAEYEIKIKLEEQKRNVDEKYRYKRRQMRELQEDIQSMENTLDVLKNLINNCKERFSEKRTYAIELTNETEEQEPKIERVQRQCAKLIREIRLAKETEEPTIEEYDINLREIKEYNKSINKLLVKTLEETPELFEIFQTYFQQVGLEFPPRIRDSYLTSRSSSQSSSVRSPKSAGLALSPKVVQLDLPSSPGSSISGSTSSSSSSKSPK</sequence>
<dbReference type="InterPro" id="IPR033290">
    <property type="entry name" value="CCDC39"/>
</dbReference>
<dbReference type="GO" id="GO:0071910">
    <property type="term" value="P:determination of liver left/right asymmetry"/>
    <property type="evidence" value="ECO:0007669"/>
    <property type="project" value="Ensembl"/>
</dbReference>
<evidence type="ECO:0000256" key="2">
    <source>
        <dbReference type="ARBA" id="ARBA00016725"/>
    </source>
</evidence>
<proteinExistence type="inferred from homology"/>
<accession>G3X264</accession>